<reference evidence="7" key="1">
    <citation type="journal article" date="2014" name="Int. J. Syst. Evol. Microbiol.">
        <title>Complete genome sequence of Corynebacterium casei LMG S-19264T (=DSM 44701T), isolated from a smear-ripened cheese.</title>
        <authorList>
            <consortium name="US DOE Joint Genome Institute (JGI-PGF)"/>
            <person name="Walter F."/>
            <person name="Albersmeier A."/>
            <person name="Kalinowski J."/>
            <person name="Ruckert C."/>
        </authorList>
    </citation>
    <scope>NUCLEOTIDE SEQUENCE</scope>
    <source>
        <strain evidence="7">CCM 8606</strain>
    </source>
</reference>
<dbReference type="PRINTS" id="PR00368">
    <property type="entry name" value="FADPNR"/>
</dbReference>
<gene>
    <name evidence="7" type="ORF">GCM10007377_04680</name>
</gene>
<evidence type="ECO:0000256" key="5">
    <source>
        <dbReference type="ARBA" id="ARBA00023002"/>
    </source>
</evidence>
<evidence type="ECO:0000256" key="4">
    <source>
        <dbReference type="ARBA" id="ARBA00022827"/>
    </source>
</evidence>
<reference evidence="7" key="2">
    <citation type="submission" date="2020-09" db="EMBL/GenBank/DDBJ databases">
        <authorList>
            <person name="Sun Q."/>
            <person name="Sedlacek I."/>
        </authorList>
    </citation>
    <scope>NUCLEOTIDE SEQUENCE</scope>
    <source>
        <strain evidence="7">CCM 8606</strain>
    </source>
</reference>
<evidence type="ECO:0000313" key="8">
    <source>
        <dbReference type="Proteomes" id="UP000619536"/>
    </source>
</evidence>
<dbReference type="InterPro" id="IPR023753">
    <property type="entry name" value="FAD/NAD-binding_dom"/>
</dbReference>
<dbReference type="PRINTS" id="PR00411">
    <property type="entry name" value="PNDRDTASEI"/>
</dbReference>
<dbReference type="Pfam" id="PF07992">
    <property type="entry name" value="Pyr_redox_2"/>
    <property type="match status" value="1"/>
</dbReference>
<evidence type="ECO:0000256" key="3">
    <source>
        <dbReference type="ARBA" id="ARBA00022630"/>
    </source>
</evidence>
<evidence type="ECO:0000256" key="1">
    <source>
        <dbReference type="ARBA" id="ARBA00001974"/>
    </source>
</evidence>
<keyword evidence="8" id="KW-1185">Reference proteome</keyword>
<evidence type="ECO:0000259" key="6">
    <source>
        <dbReference type="Pfam" id="PF07992"/>
    </source>
</evidence>
<dbReference type="AlphaFoldDB" id="A0A8J3AF18"/>
<keyword evidence="4" id="KW-0274">FAD</keyword>
<feature type="domain" description="FAD/NAD(P)-binding" evidence="6">
    <location>
        <begin position="3"/>
        <end position="320"/>
    </location>
</feature>
<name>A0A8J3AF18_9BIFI</name>
<accession>A0A8J3AF18</accession>
<dbReference type="PANTHER" id="PTHR42913:SF3">
    <property type="entry name" value="64 KDA MITOCHONDRIAL NADH DEHYDROGENASE (EUROFUNG)"/>
    <property type="match status" value="1"/>
</dbReference>
<dbReference type="GO" id="GO:0003955">
    <property type="term" value="F:NAD(P)H dehydrogenase (quinone) activity"/>
    <property type="evidence" value="ECO:0007669"/>
    <property type="project" value="TreeGrafter"/>
</dbReference>
<protein>
    <submittedName>
        <fullName evidence="7">NADH dehydrogenase</fullName>
    </submittedName>
</protein>
<dbReference type="InterPro" id="IPR051169">
    <property type="entry name" value="NADH-Q_oxidoreductase"/>
</dbReference>
<dbReference type="RefSeq" id="WP_188354619.1">
    <property type="nucleotide sequence ID" value="NZ_BMDH01000001.1"/>
</dbReference>
<organism evidence="7 8">
    <name type="scientific">Galliscardovia ingluviei</name>
    <dbReference type="NCBI Taxonomy" id="1769422"/>
    <lineage>
        <taxon>Bacteria</taxon>
        <taxon>Bacillati</taxon>
        <taxon>Actinomycetota</taxon>
        <taxon>Actinomycetes</taxon>
        <taxon>Bifidobacteriales</taxon>
        <taxon>Bifidobacteriaceae</taxon>
        <taxon>Galliscardovia</taxon>
    </lineage>
</organism>
<dbReference type="Proteomes" id="UP000619536">
    <property type="component" value="Unassembled WGS sequence"/>
</dbReference>
<proteinExistence type="inferred from homology"/>
<evidence type="ECO:0000313" key="7">
    <source>
        <dbReference type="EMBL" id="GGI13182.1"/>
    </source>
</evidence>
<dbReference type="EMBL" id="BMDH01000001">
    <property type="protein sequence ID" value="GGI13182.1"/>
    <property type="molecule type" value="Genomic_DNA"/>
</dbReference>
<dbReference type="PANTHER" id="PTHR42913">
    <property type="entry name" value="APOPTOSIS-INDUCING FACTOR 1"/>
    <property type="match status" value="1"/>
</dbReference>
<sequence>MKEILVLGAGYAGLKTVRNLQKQQGDFHITLVDRNDFHYEAAELHEVAAGSQPRTKITFPIQEVLNDKTTFVQDEVVTIDRDAQKVTLRNHDALHYDYLVIALGFVSETFGIPGAAEHALQMVTIPTAERIHEHIVETMKHYRQSHDPNDLRLLVCGAGFTGIELAGALTDERKKYAELAGVAPEQIEIVCVEAATRILPMFDDELAQYGLQLIEKLGIKLMTGCKIKGINPGEVLYTAGDDEQPQTIKAGTIIWTTGVSGSPVMGESGFSQRRGRVIVNDDLTDQEHKNVYIIGDVSAFMDKQSNRPYPTTAQIASRMGAHVAKNLAHQLRGEATEPFSFVSQGTVASVGNTHAFGVVGKTKVKGYPASAIKKMIRNKSLNDLGGLKEVLSLGCFDLYH</sequence>
<keyword evidence="3" id="KW-0285">Flavoprotein</keyword>
<comment type="caution">
    <text evidence="7">The sequence shown here is derived from an EMBL/GenBank/DDBJ whole genome shotgun (WGS) entry which is preliminary data.</text>
</comment>
<comment type="cofactor">
    <cofactor evidence="1">
        <name>FAD</name>
        <dbReference type="ChEBI" id="CHEBI:57692"/>
    </cofactor>
</comment>
<dbReference type="SUPFAM" id="SSF51905">
    <property type="entry name" value="FAD/NAD(P)-binding domain"/>
    <property type="match status" value="2"/>
</dbReference>
<comment type="similarity">
    <text evidence="2">Belongs to the NADH dehydrogenase family.</text>
</comment>
<keyword evidence="5" id="KW-0560">Oxidoreductase</keyword>
<dbReference type="GO" id="GO:0019646">
    <property type="term" value="P:aerobic electron transport chain"/>
    <property type="evidence" value="ECO:0007669"/>
    <property type="project" value="TreeGrafter"/>
</dbReference>
<evidence type="ECO:0000256" key="2">
    <source>
        <dbReference type="ARBA" id="ARBA00005272"/>
    </source>
</evidence>
<dbReference type="InterPro" id="IPR036188">
    <property type="entry name" value="FAD/NAD-bd_sf"/>
</dbReference>
<dbReference type="Gene3D" id="3.50.50.100">
    <property type="match status" value="1"/>
</dbReference>